<evidence type="ECO:0000313" key="2">
    <source>
        <dbReference type="Proteomes" id="UP000221165"/>
    </source>
</evidence>
<dbReference type="Proteomes" id="UP000221165">
    <property type="component" value="Unassembled WGS sequence"/>
</dbReference>
<evidence type="ECO:0000313" key="1">
    <source>
        <dbReference type="EMBL" id="PHJ17527.1"/>
    </source>
</evidence>
<keyword evidence="2" id="KW-1185">Reference proteome</keyword>
<dbReference type="VEuPathDB" id="ToxoDB:CSUI_008648"/>
<name>A0A2C6KIZ5_9APIC</name>
<dbReference type="AlphaFoldDB" id="A0A2C6KIZ5"/>
<accession>A0A2C6KIZ5</accession>
<proteinExistence type="predicted"/>
<protein>
    <submittedName>
        <fullName evidence="1">Uncharacterized protein</fullName>
    </submittedName>
</protein>
<dbReference type="RefSeq" id="XP_067919246.1">
    <property type="nucleotide sequence ID" value="XM_068068775.1"/>
</dbReference>
<organism evidence="1 2">
    <name type="scientific">Cystoisospora suis</name>
    <dbReference type="NCBI Taxonomy" id="483139"/>
    <lineage>
        <taxon>Eukaryota</taxon>
        <taxon>Sar</taxon>
        <taxon>Alveolata</taxon>
        <taxon>Apicomplexa</taxon>
        <taxon>Conoidasida</taxon>
        <taxon>Coccidia</taxon>
        <taxon>Eucoccidiorida</taxon>
        <taxon>Eimeriorina</taxon>
        <taxon>Sarcocystidae</taxon>
        <taxon>Cystoisospora</taxon>
    </lineage>
</organism>
<comment type="caution">
    <text evidence="1">The sequence shown here is derived from an EMBL/GenBank/DDBJ whole genome shotgun (WGS) entry which is preliminary data.</text>
</comment>
<reference evidence="1 2" key="1">
    <citation type="journal article" date="2017" name="Int. J. Parasitol.">
        <title>The genome of the protozoan parasite Cystoisospora suis and a reverse vaccinology approach to identify vaccine candidates.</title>
        <authorList>
            <person name="Palmieri N."/>
            <person name="Shrestha A."/>
            <person name="Ruttkowski B."/>
            <person name="Beck T."/>
            <person name="Vogl C."/>
            <person name="Tomley F."/>
            <person name="Blake D.P."/>
            <person name="Joachim A."/>
        </authorList>
    </citation>
    <scope>NUCLEOTIDE SEQUENCE [LARGE SCALE GENOMIC DNA]</scope>
    <source>
        <strain evidence="1 2">Wien I</strain>
    </source>
</reference>
<sequence length="52" mass="6338">YNSYIMEEKNEFERDTREREEEMYSFHLDSTKTFVLKKTGMMVADEEDLSFS</sequence>
<dbReference type="GeneID" id="94431986"/>
<dbReference type="EMBL" id="MIGC01004900">
    <property type="protein sequence ID" value="PHJ17527.1"/>
    <property type="molecule type" value="Genomic_DNA"/>
</dbReference>
<feature type="non-terminal residue" evidence="1">
    <location>
        <position position="1"/>
    </location>
</feature>
<gene>
    <name evidence="1" type="ORF">CSUI_008648</name>
</gene>